<name>A0AAN8RVY5_9PEZI</name>
<evidence type="ECO:0000313" key="3">
    <source>
        <dbReference type="Proteomes" id="UP001307849"/>
    </source>
</evidence>
<dbReference type="EMBL" id="JAVHJM010000002">
    <property type="protein sequence ID" value="KAK6518170.1"/>
    <property type="molecule type" value="Genomic_DNA"/>
</dbReference>
<proteinExistence type="predicted"/>
<sequence>MAGCGEIRRAASPEGSKALSMSGRKTRRLDGNQAASFEEIVKYPQALSRNFDSPMALSWLANPDELILMSITSRRQGRSNLGTRPRPRSQENLGRLLHGAGGTGSAGTLYGMAGVEALAARWLSWTN</sequence>
<dbReference type="AlphaFoldDB" id="A0AAN8RVY5"/>
<feature type="region of interest" description="Disordered" evidence="1">
    <location>
        <begin position="74"/>
        <end position="94"/>
    </location>
</feature>
<evidence type="ECO:0000256" key="1">
    <source>
        <dbReference type="SAM" id="MobiDB-lite"/>
    </source>
</evidence>
<dbReference type="Proteomes" id="UP001307849">
    <property type="component" value="Unassembled WGS sequence"/>
</dbReference>
<protein>
    <submittedName>
        <fullName evidence="2">Uncharacterized protein</fullName>
    </submittedName>
</protein>
<keyword evidence="3" id="KW-1185">Reference proteome</keyword>
<comment type="caution">
    <text evidence="2">The sequence shown here is derived from an EMBL/GenBank/DDBJ whole genome shotgun (WGS) entry which is preliminary data.</text>
</comment>
<evidence type="ECO:0000313" key="2">
    <source>
        <dbReference type="EMBL" id="KAK6518170.1"/>
    </source>
</evidence>
<gene>
    <name evidence="2" type="ORF">TWF506_005330</name>
</gene>
<feature type="region of interest" description="Disordered" evidence="1">
    <location>
        <begin position="1"/>
        <end position="30"/>
    </location>
</feature>
<reference evidence="2 3" key="1">
    <citation type="submission" date="2019-10" db="EMBL/GenBank/DDBJ databases">
        <authorList>
            <person name="Palmer J.M."/>
        </authorList>
    </citation>
    <scope>NUCLEOTIDE SEQUENCE [LARGE SCALE GENOMIC DNA]</scope>
    <source>
        <strain evidence="2 3">TWF506</strain>
    </source>
</reference>
<feature type="compositionally biased region" description="Basic and acidic residues" evidence="1">
    <location>
        <begin position="1"/>
        <end position="11"/>
    </location>
</feature>
<accession>A0AAN8RVY5</accession>
<organism evidence="2 3">
    <name type="scientific">Arthrobotrys conoides</name>
    <dbReference type="NCBI Taxonomy" id="74498"/>
    <lineage>
        <taxon>Eukaryota</taxon>
        <taxon>Fungi</taxon>
        <taxon>Dikarya</taxon>
        <taxon>Ascomycota</taxon>
        <taxon>Pezizomycotina</taxon>
        <taxon>Orbiliomycetes</taxon>
        <taxon>Orbiliales</taxon>
        <taxon>Orbiliaceae</taxon>
        <taxon>Arthrobotrys</taxon>
    </lineage>
</organism>